<evidence type="ECO:0008006" key="3">
    <source>
        <dbReference type="Google" id="ProtNLM"/>
    </source>
</evidence>
<dbReference type="InterPro" id="IPR032349">
    <property type="entry name" value="DUF4865"/>
</dbReference>
<proteinExistence type="predicted"/>
<protein>
    <recommendedName>
        <fullName evidence="3">DUF4865 domain-containing protein</fullName>
    </recommendedName>
</protein>
<dbReference type="STRING" id="500610.SAMN02799615_02095"/>
<evidence type="ECO:0000313" key="1">
    <source>
        <dbReference type="EMBL" id="SFE96219.1"/>
    </source>
</evidence>
<name>A0A1I2ETT1_9GAMM</name>
<reference evidence="2" key="1">
    <citation type="submission" date="2016-10" db="EMBL/GenBank/DDBJ databases">
        <authorList>
            <person name="Varghese N."/>
            <person name="Submissions S."/>
        </authorList>
    </citation>
    <scope>NUCLEOTIDE SEQUENCE [LARGE SCALE GENOMIC DNA]</scope>
    <source>
        <strain evidence="2">UNC178MFTsu3.1</strain>
    </source>
</reference>
<evidence type="ECO:0000313" key="2">
    <source>
        <dbReference type="Proteomes" id="UP000199477"/>
    </source>
</evidence>
<dbReference type="RefSeq" id="WP_026635478.1">
    <property type="nucleotide sequence ID" value="NZ_FONH01000005.1"/>
</dbReference>
<gene>
    <name evidence="1" type="ORF">SAMN02799615_02095</name>
</gene>
<dbReference type="Proteomes" id="UP000199477">
    <property type="component" value="Unassembled WGS sequence"/>
</dbReference>
<dbReference type="EMBL" id="FONH01000005">
    <property type="protein sequence ID" value="SFE96219.1"/>
    <property type="molecule type" value="Genomic_DNA"/>
</dbReference>
<sequence length="195" mass="22044">MLAMQYGFVLPADYDMGIVRRRIAEKGHLLDQFPRLRFKAYLSADRRGARLPTRHNLYAPFYLWDDAEGMNAFLGSSGFAGVAQAFGWPEVRTWSVWQGEVAPEATQAVCASRDLESIAPYADLDELREREAERVRADLADGALAAVSAFEPAGWTLVRFRLWHELRPELARDGRQLYDVGHVSLPRRHLSPVTA</sequence>
<keyword evidence="2" id="KW-1185">Reference proteome</keyword>
<accession>A0A1I2ETT1</accession>
<organism evidence="1 2">
    <name type="scientific">Dyella marensis</name>
    <dbReference type="NCBI Taxonomy" id="500610"/>
    <lineage>
        <taxon>Bacteria</taxon>
        <taxon>Pseudomonadati</taxon>
        <taxon>Pseudomonadota</taxon>
        <taxon>Gammaproteobacteria</taxon>
        <taxon>Lysobacterales</taxon>
        <taxon>Rhodanobacteraceae</taxon>
        <taxon>Dyella</taxon>
    </lineage>
</organism>
<dbReference type="AlphaFoldDB" id="A0A1I2ETT1"/>
<dbReference type="Pfam" id="PF16157">
    <property type="entry name" value="DUF4865"/>
    <property type="match status" value="1"/>
</dbReference>